<proteinExistence type="inferred from homology"/>
<dbReference type="PROSITE" id="PS00211">
    <property type="entry name" value="ABC_TRANSPORTER_1"/>
    <property type="match status" value="1"/>
</dbReference>
<dbReference type="PANTHER" id="PTHR43297">
    <property type="entry name" value="OLIGOPEPTIDE TRANSPORT ATP-BINDING PROTEIN APPD"/>
    <property type="match status" value="1"/>
</dbReference>
<evidence type="ECO:0000256" key="6">
    <source>
        <dbReference type="ARBA" id="ARBA00022840"/>
    </source>
</evidence>
<reference evidence="10 11" key="1">
    <citation type="submission" date="2024-09" db="EMBL/GenBank/DDBJ databases">
        <authorList>
            <person name="Sun Q."/>
            <person name="Mori K."/>
        </authorList>
    </citation>
    <scope>NUCLEOTIDE SEQUENCE [LARGE SCALE GENOMIC DNA]</scope>
    <source>
        <strain evidence="10 11">TBRC 3947</strain>
    </source>
</reference>
<evidence type="ECO:0000256" key="5">
    <source>
        <dbReference type="ARBA" id="ARBA00022741"/>
    </source>
</evidence>
<evidence type="ECO:0000313" key="11">
    <source>
        <dbReference type="Proteomes" id="UP001589867"/>
    </source>
</evidence>
<dbReference type="InterPro" id="IPR013563">
    <property type="entry name" value="Oligopep_ABC_C"/>
</dbReference>
<dbReference type="PROSITE" id="PS50893">
    <property type="entry name" value="ABC_TRANSPORTER_2"/>
    <property type="match status" value="1"/>
</dbReference>
<dbReference type="PANTHER" id="PTHR43297:SF2">
    <property type="entry name" value="DIPEPTIDE TRANSPORT ATP-BINDING PROTEIN DPPD"/>
    <property type="match status" value="1"/>
</dbReference>
<dbReference type="Gene3D" id="3.40.50.300">
    <property type="entry name" value="P-loop containing nucleotide triphosphate hydrolases"/>
    <property type="match status" value="1"/>
</dbReference>
<comment type="similarity">
    <text evidence="2">Belongs to the ABC transporter superfamily.</text>
</comment>
<accession>A0ABV6LZF8</accession>
<keyword evidence="6 10" id="KW-0067">ATP-binding</keyword>
<gene>
    <name evidence="10" type="ORF">ACFFIA_08530</name>
</gene>
<dbReference type="InterPro" id="IPR003439">
    <property type="entry name" value="ABC_transporter-like_ATP-bd"/>
</dbReference>
<dbReference type="NCBIfam" id="TIGR01727">
    <property type="entry name" value="oligo_HPY"/>
    <property type="match status" value="1"/>
</dbReference>
<evidence type="ECO:0000259" key="9">
    <source>
        <dbReference type="PROSITE" id="PS50893"/>
    </source>
</evidence>
<dbReference type="CDD" id="cd03257">
    <property type="entry name" value="ABC_NikE_OppD_transporters"/>
    <property type="match status" value="1"/>
</dbReference>
<dbReference type="InterPro" id="IPR050388">
    <property type="entry name" value="ABC_Ni/Peptide_Import"/>
</dbReference>
<evidence type="ECO:0000256" key="8">
    <source>
        <dbReference type="SAM" id="MobiDB-lite"/>
    </source>
</evidence>
<keyword evidence="5" id="KW-0547">Nucleotide-binding</keyword>
<dbReference type="GO" id="GO:0005524">
    <property type="term" value="F:ATP binding"/>
    <property type="evidence" value="ECO:0007669"/>
    <property type="project" value="UniProtKB-KW"/>
</dbReference>
<evidence type="ECO:0000256" key="1">
    <source>
        <dbReference type="ARBA" id="ARBA00004202"/>
    </source>
</evidence>
<sequence length="394" mass="42950">MQDLLDVEGLVTSFPTPRGELRAVDGLSLRLAPGEALGVVGESGSGKSVLVRTIMNLLPRNARVPPEARVRFAGRDVRALPRAEARHFWGPQMAMVFQDPMTSLNPVRTIGRQLTEPMRYHLRLGRRAARDRATELLTQVGIGEPERRLDQYPHELSGGMRQRVMIAIALSCSPKLLIADEPTTALDVTVQKEILDLLTRLRREMGMAMILISHDLGVVSGRTDRTMVMYAGRAVEVGPTAALFARTRHPYTAALLRSMPLIDQPSHTPLEVIPGSPPDLVAPPAGCRFAPRCRNAQEGCLVAPPPLDPDPDEPRHRYACLYPVGTERGRQALAENRARRRTGAGLDLAAVGAGAGKLRSEERGDEGGARQPLGAASERSERDQHSARVDEVTG</sequence>
<keyword evidence="3" id="KW-0813">Transport</keyword>
<comment type="caution">
    <text evidence="10">The sequence shown here is derived from an EMBL/GenBank/DDBJ whole genome shotgun (WGS) entry which is preliminary data.</text>
</comment>
<dbReference type="Proteomes" id="UP001589867">
    <property type="component" value="Unassembled WGS sequence"/>
</dbReference>
<dbReference type="SMART" id="SM00382">
    <property type="entry name" value="AAA"/>
    <property type="match status" value="1"/>
</dbReference>
<dbReference type="InterPro" id="IPR017871">
    <property type="entry name" value="ABC_transporter-like_CS"/>
</dbReference>
<feature type="region of interest" description="Disordered" evidence="8">
    <location>
        <begin position="352"/>
        <end position="394"/>
    </location>
</feature>
<comment type="subcellular location">
    <subcellularLocation>
        <location evidence="1">Cell membrane</location>
        <topology evidence="1">Peripheral membrane protein</topology>
    </subcellularLocation>
</comment>
<evidence type="ECO:0000256" key="3">
    <source>
        <dbReference type="ARBA" id="ARBA00022448"/>
    </source>
</evidence>
<keyword evidence="7" id="KW-0472">Membrane</keyword>
<dbReference type="InterPro" id="IPR027417">
    <property type="entry name" value="P-loop_NTPase"/>
</dbReference>
<dbReference type="InterPro" id="IPR003593">
    <property type="entry name" value="AAA+_ATPase"/>
</dbReference>
<evidence type="ECO:0000256" key="4">
    <source>
        <dbReference type="ARBA" id="ARBA00022475"/>
    </source>
</evidence>
<dbReference type="Pfam" id="PF00005">
    <property type="entry name" value="ABC_tran"/>
    <property type="match status" value="1"/>
</dbReference>
<dbReference type="RefSeq" id="WP_377248119.1">
    <property type="nucleotide sequence ID" value="NZ_JBHLUH010000009.1"/>
</dbReference>
<evidence type="ECO:0000256" key="7">
    <source>
        <dbReference type="ARBA" id="ARBA00023136"/>
    </source>
</evidence>
<feature type="compositionally biased region" description="Basic and acidic residues" evidence="8">
    <location>
        <begin position="378"/>
        <end position="394"/>
    </location>
</feature>
<dbReference type="SUPFAM" id="SSF52540">
    <property type="entry name" value="P-loop containing nucleoside triphosphate hydrolases"/>
    <property type="match status" value="1"/>
</dbReference>
<protein>
    <submittedName>
        <fullName evidence="10">ABC transporter ATP-binding protein</fullName>
    </submittedName>
</protein>
<evidence type="ECO:0000256" key="2">
    <source>
        <dbReference type="ARBA" id="ARBA00005417"/>
    </source>
</evidence>
<evidence type="ECO:0000313" key="10">
    <source>
        <dbReference type="EMBL" id="MFC0527704.1"/>
    </source>
</evidence>
<feature type="compositionally biased region" description="Basic and acidic residues" evidence="8">
    <location>
        <begin position="358"/>
        <end position="368"/>
    </location>
</feature>
<feature type="domain" description="ABC transporter" evidence="9">
    <location>
        <begin position="5"/>
        <end position="256"/>
    </location>
</feature>
<keyword evidence="4" id="KW-1003">Cell membrane</keyword>
<dbReference type="Pfam" id="PF08352">
    <property type="entry name" value="oligo_HPY"/>
    <property type="match status" value="1"/>
</dbReference>
<dbReference type="EMBL" id="JBHLUH010000009">
    <property type="protein sequence ID" value="MFC0527704.1"/>
    <property type="molecule type" value="Genomic_DNA"/>
</dbReference>
<name>A0ABV6LZF8_9ACTN</name>
<keyword evidence="11" id="KW-1185">Reference proteome</keyword>
<organism evidence="10 11">
    <name type="scientific">Phytohabitans kaempferiae</name>
    <dbReference type="NCBI Taxonomy" id="1620943"/>
    <lineage>
        <taxon>Bacteria</taxon>
        <taxon>Bacillati</taxon>
        <taxon>Actinomycetota</taxon>
        <taxon>Actinomycetes</taxon>
        <taxon>Micromonosporales</taxon>
        <taxon>Micromonosporaceae</taxon>
    </lineage>
</organism>